<organism evidence="1">
    <name type="scientific">marine sediment metagenome</name>
    <dbReference type="NCBI Taxonomy" id="412755"/>
    <lineage>
        <taxon>unclassified sequences</taxon>
        <taxon>metagenomes</taxon>
        <taxon>ecological metagenomes</taxon>
    </lineage>
</organism>
<protein>
    <submittedName>
        <fullName evidence="1">Uncharacterized protein</fullName>
    </submittedName>
</protein>
<accession>A0A0F9F039</accession>
<dbReference type="EMBL" id="LAZR01025472">
    <property type="protein sequence ID" value="KKL71821.1"/>
    <property type="molecule type" value="Genomic_DNA"/>
</dbReference>
<dbReference type="AlphaFoldDB" id="A0A0F9F039"/>
<gene>
    <name evidence="1" type="ORF">LCGC14_2091120</name>
</gene>
<evidence type="ECO:0000313" key="1">
    <source>
        <dbReference type="EMBL" id="KKL71821.1"/>
    </source>
</evidence>
<name>A0A0F9F039_9ZZZZ</name>
<feature type="non-terminal residue" evidence="1">
    <location>
        <position position="20"/>
    </location>
</feature>
<reference evidence="1" key="1">
    <citation type="journal article" date="2015" name="Nature">
        <title>Complex archaea that bridge the gap between prokaryotes and eukaryotes.</title>
        <authorList>
            <person name="Spang A."/>
            <person name="Saw J.H."/>
            <person name="Jorgensen S.L."/>
            <person name="Zaremba-Niedzwiedzka K."/>
            <person name="Martijn J."/>
            <person name="Lind A.E."/>
            <person name="van Eijk R."/>
            <person name="Schleper C."/>
            <person name="Guy L."/>
            <person name="Ettema T.J."/>
        </authorList>
    </citation>
    <scope>NUCLEOTIDE SEQUENCE</scope>
</reference>
<sequence length="20" mass="2313">MRSTNQIILDVQECETCTVE</sequence>
<comment type="caution">
    <text evidence="1">The sequence shown here is derived from an EMBL/GenBank/DDBJ whole genome shotgun (WGS) entry which is preliminary data.</text>
</comment>
<proteinExistence type="predicted"/>